<reference evidence="1 2" key="1">
    <citation type="submission" date="2014-06" db="EMBL/GenBank/DDBJ databases">
        <title>Evolutionary Origins and Diversification of the Mycorrhizal Mutualists.</title>
        <authorList>
            <consortium name="DOE Joint Genome Institute"/>
            <consortium name="Mycorrhizal Genomics Consortium"/>
            <person name="Kohler A."/>
            <person name="Kuo A."/>
            <person name="Nagy L.G."/>
            <person name="Floudas D."/>
            <person name="Copeland A."/>
            <person name="Barry K.W."/>
            <person name="Cichocki N."/>
            <person name="Veneault-Fourrey C."/>
            <person name="LaButti K."/>
            <person name="Lindquist E.A."/>
            <person name="Lipzen A."/>
            <person name="Lundell T."/>
            <person name="Morin E."/>
            <person name="Murat C."/>
            <person name="Riley R."/>
            <person name="Ohm R."/>
            <person name="Sun H."/>
            <person name="Tunlid A."/>
            <person name="Henrissat B."/>
            <person name="Grigoriev I.V."/>
            <person name="Hibbett D.S."/>
            <person name="Martin F."/>
        </authorList>
    </citation>
    <scope>NUCLEOTIDE SEQUENCE [LARGE SCALE GENOMIC DNA]</scope>
    <source>
        <strain evidence="1 2">SS14</strain>
    </source>
</reference>
<name>A0A0C9VRZ7_SPHS4</name>
<gene>
    <name evidence="1" type="ORF">M422DRAFT_256196</name>
</gene>
<dbReference type="HOGENOM" id="CLU_054440_0_0_1"/>
<organism evidence="1 2">
    <name type="scientific">Sphaerobolus stellatus (strain SS14)</name>
    <dbReference type="NCBI Taxonomy" id="990650"/>
    <lineage>
        <taxon>Eukaryota</taxon>
        <taxon>Fungi</taxon>
        <taxon>Dikarya</taxon>
        <taxon>Basidiomycota</taxon>
        <taxon>Agaricomycotina</taxon>
        <taxon>Agaricomycetes</taxon>
        <taxon>Phallomycetidae</taxon>
        <taxon>Geastrales</taxon>
        <taxon>Sphaerobolaceae</taxon>
        <taxon>Sphaerobolus</taxon>
    </lineage>
</organism>
<keyword evidence="2" id="KW-1185">Reference proteome</keyword>
<evidence type="ECO:0000313" key="1">
    <source>
        <dbReference type="EMBL" id="KIJ40776.1"/>
    </source>
</evidence>
<sequence length="368" mass="41464">MVAIDECLSEGGNQWHTQQQMRSFQHSVIVNITTFTVLFNVSSALSMHTHIPAIHAVHRNTRISPRLRGNELDEQRCMLMQLSVTERRTMFRETLILQATSPNFVFYDCYTGEVVEFPFPIYDPADSREHGERIMPAKMKDYHASRRQNYECWCGLYSPEVPCWVEMYTRNGLGCLSCVSVCIDSVYESATEMAVYQGYARESAILSVPSNPTTIQRRPRRRVKRQGALGLGATVQRKRSTLGKFWSNPKNIMVTPPRVSTASSVSPAPPYAILRSLIGPTRPKLPEPVITPLNSALPSPSSSVLEGCIRATSLPVAGPSSIARPSSRTDLKADFDDLKIHCDNCDRYIPFDIYDSHCRWCRNVSVEL</sequence>
<dbReference type="Proteomes" id="UP000054279">
    <property type="component" value="Unassembled WGS sequence"/>
</dbReference>
<dbReference type="EMBL" id="KN837141">
    <property type="protein sequence ID" value="KIJ40776.1"/>
    <property type="molecule type" value="Genomic_DNA"/>
</dbReference>
<evidence type="ECO:0000313" key="2">
    <source>
        <dbReference type="Proteomes" id="UP000054279"/>
    </source>
</evidence>
<protein>
    <submittedName>
        <fullName evidence="1">Uncharacterized protein</fullName>
    </submittedName>
</protein>
<proteinExistence type="predicted"/>
<accession>A0A0C9VRZ7</accession>
<dbReference type="AlphaFoldDB" id="A0A0C9VRZ7"/>